<dbReference type="AlphaFoldDB" id="A0A2T8KX54"/>
<name>A0A2T8KX54_9POAL</name>
<gene>
    <name evidence="1" type="ORF">PAHAL_1G339100</name>
</gene>
<accession>A0A2T8KX54</accession>
<dbReference type="Gramene" id="PVH66757">
    <property type="protein sequence ID" value="PVH66757"/>
    <property type="gene ID" value="PAHAL_1G339100"/>
</dbReference>
<protein>
    <submittedName>
        <fullName evidence="1">Uncharacterized protein</fullName>
    </submittedName>
</protein>
<reference evidence="1" key="1">
    <citation type="submission" date="2018-04" db="EMBL/GenBank/DDBJ databases">
        <title>WGS assembly of Panicum hallii.</title>
        <authorList>
            <person name="Lovell J."/>
            <person name="Jenkins J."/>
            <person name="Lowry D."/>
            <person name="Mamidi S."/>
            <person name="Sreedasyam A."/>
            <person name="Weng X."/>
            <person name="Barry K."/>
            <person name="Bonette J."/>
            <person name="Campitelli B."/>
            <person name="Daum C."/>
            <person name="Gordon S."/>
            <person name="Gould B."/>
            <person name="Lipzen A."/>
            <person name="Macqueen A."/>
            <person name="Palacio-Mejia J."/>
            <person name="Plott C."/>
            <person name="Shakirov E."/>
            <person name="Shu S."/>
            <person name="Yoshinaga Y."/>
            <person name="Zane M."/>
            <person name="Rokhsar D."/>
            <person name="Grimwood J."/>
            <person name="Schmutz J."/>
            <person name="Juenger T."/>
        </authorList>
    </citation>
    <scope>NUCLEOTIDE SEQUENCE [LARGE SCALE GENOMIC DNA]</scope>
    <source>
        <strain evidence="1">FIL2</strain>
    </source>
</reference>
<organism evidence="1">
    <name type="scientific">Panicum hallii</name>
    <dbReference type="NCBI Taxonomy" id="206008"/>
    <lineage>
        <taxon>Eukaryota</taxon>
        <taxon>Viridiplantae</taxon>
        <taxon>Streptophyta</taxon>
        <taxon>Embryophyta</taxon>
        <taxon>Tracheophyta</taxon>
        <taxon>Spermatophyta</taxon>
        <taxon>Magnoliopsida</taxon>
        <taxon>Liliopsida</taxon>
        <taxon>Poales</taxon>
        <taxon>Poaceae</taxon>
        <taxon>PACMAD clade</taxon>
        <taxon>Panicoideae</taxon>
        <taxon>Panicodae</taxon>
        <taxon>Paniceae</taxon>
        <taxon>Panicinae</taxon>
        <taxon>Panicum</taxon>
        <taxon>Panicum sect. Panicum</taxon>
    </lineage>
</organism>
<proteinExistence type="predicted"/>
<dbReference type="EMBL" id="CM008046">
    <property type="protein sequence ID" value="PVH66757.1"/>
    <property type="molecule type" value="Genomic_DNA"/>
</dbReference>
<evidence type="ECO:0000313" key="1">
    <source>
        <dbReference type="EMBL" id="PVH66757.1"/>
    </source>
</evidence>
<sequence>MEDAYGRTSAAVASCWGRFGLAALWRRLRRMGWPRRRYRTYVLGAGGLNYDPVSYSQNFDDGRVCECEPDFLDRFAARRLGIVGEVLAVRARFQPSGAHVLVVSSMSSQ</sequence>
<dbReference type="Proteomes" id="UP000243499">
    <property type="component" value="Chromosome 1"/>
</dbReference>